<dbReference type="Pfam" id="PF17676">
    <property type="entry name" value="Peptidase_S66C"/>
    <property type="match status" value="1"/>
</dbReference>
<proteinExistence type="predicted"/>
<dbReference type="RefSeq" id="WP_338037347.1">
    <property type="nucleotide sequence ID" value="NZ_AYZD01000033.1"/>
</dbReference>
<dbReference type="Proteomes" id="UP000051015">
    <property type="component" value="Unassembled WGS sequence"/>
</dbReference>
<dbReference type="InterPro" id="IPR003507">
    <property type="entry name" value="S66_fam"/>
</dbReference>
<dbReference type="AlphaFoldDB" id="A0A0R2CTS7"/>
<evidence type="ECO:0000313" key="3">
    <source>
        <dbReference type="Proteomes" id="UP000051015"/>
    </source>
</evidence>
<name>A0A0R2CTS7_9LACO</name>
<dbReference type="PANTHER" id="PTHR30237">
    <property type="entry name" value="MURAMOYLTETRAPEPTIDE CARBOXYPEPTIDASE"/>
    <property type="match status" value="1"/>
</dbReference>
<dbReference type="EMBL" id="AYZD01000033">
    <property type="protein sequence ID" value="KRM95166.1"/>
    <property type="molecule type" value="Genomic_DNA"/>
</dbReference>
<comment type="caution">
    <text evidence="2">The sequence shown here is derived from an EMBL/GenBank/DDBJ whole genome shotgun (WGS) entry which is preliminary data.</text>
</comment>
<feature type="domain" description="LD-carboxypeptidase C-terminal" evidence="1">
    <location>
        <begin position="57"/>
        <end position="170"/>
    </location>
</feature>
<reference evidence="2 3" key="1">
    <citation type="journal article" date="2015" name="Genome Announc.">
        <title>Expanding the biotechnology potential of lactobacilli through comparative genomics of 213 strains and associated genera.</title>
        <authorList>
            <person name="Sun Z."/>
            <person name="Harris H.M."/>
            <person name="McCann A."/>
            <person name="Guo C."/>
            <person name="Argimon S."/>
            <person name="Zhang W."/>
            <person name="Yang X."/>
            <person name="Jeffery I.B."/>
            <person name="Cooney J.C."/>
            <person name="Kagawa T.F."/>
            <person name="Liu W."/>
            <person name="Song Y."/>
            <person name="Salvetti E."/>
            <person name="Wrobel A."/>
            <person name="Rasinkangas P."/>
            <person name="Parkhill J."/>
            <person name="Rea M.C."/>
            <person name="O'Sullivan O."/>
            <person name="Ritari J."/>
            <person name="Douillard F.P."/>
            <person name="Paul Ross R."/>
            <person name="Yang R."/>
            <person name="Briner A.E."/>
            <person name="Felis G.E."/>
            <person name="de Vos W.M."/>
            <person name="Barrangou R."/>
            <person name="Klaenhammer T.R."/>
            <person name="Caufield P.W."/>
            <person name="Cui Y."/>
            <person name="Zhang H."/>
            <person name="O'Toole P.W."/>
        </authorList>
    </citation>
    <scope>NUCLEOTIDE SEQUENCE [LARGE SCALE GENOMIC DNA]</scope>
    <source>
        <strain evidence="2 3">DSM 21051</strain>
    </source>
</reference>
<protein>
    <submittedName>
        <fullName evidence="2">Microcin immunity protein</fullName>
    </submittedName>
</protein>
<dbReference type="PATRIC" id="fig|1423725.3.peg.2328"/>
<evidence type="ECO:0000313" key="2">
    <source>
        <dbReference type="EMBL" id="KRM95166.1"/>
    </source>
</evidence>
<dbReference type="PANTHER" id="PTHR30237:SF5">
    <property type="entry name" value="CARBOXYPEPTIDASE VC_A0337-RELATED"/>
    <property type="match status" value="1"/>
</dbReference>
<keyword evidence="3" id="KW-1185">Reference proteome</keyword>
<dbReference type="InterPro" id="IPR040921">
    <property type="entry name" value="Peptidase_S66C"/>
</dbReference>
<accession>A0A0R2CTS7</accession>
<dbReference type="STRING" id="1423725.FC19_GL002261"/>
<dbReference type="SUPFAM" id="SSF141986">
    <property type="entry name" value="LD-carboxypeptidase A C-terminal domain-like"/>
    <property type="match status" value="1"/>
</dbReference>
<sequence length="184" mass="20657">MDETWKAFSKVLTNKTSTTVKAPAFWSEESLNWDEYQRPKKQYKNKWGYIGKDPELSGRIIGGNLNTIYGIMGSKYFPKLKKDNLLLIEDAEKDAATVEKNFAMLKDAGVFDNVKGIVLGKHALFDDSGSNKKPLEILIEVLNGQNLPILYDYNCCHTVPMLTTPLGAHAVFKPAAQTVTFSEY</sequence>
<evidence type="ECO:0000259" key="1">
    <source>
        <dbReference type="Pfam" id="PF17676"/>
    </source>
</evidence>
<gene>
    <name evidence="2" type="ORF">FC19_GL002261</name>
</gene>
<dbReference type="Gene3D" id="3.50.30.60">
    <property type="entry name" value="LD-carboxypeptidase A C-terminal domain-like"/>
    <property type="match status" value="1"/>
</dbReference>
<organism evidence="2 3">
    <name type="scientific">Liquorilactobacillus aquaticus DSM 21051</name>
    <dbReference type="NCBI Taxonomy" id="1423725"/>
    <lineage>
        <taxon>Bacteria</taxon>
        <taxon>Bacillati</taxon>
        <taxon>Bacillota</taxon>
        <taxon>Bacilli</taxon>
        <taxon>Lactobacillales</taxon>
        <taxon>Lactobacillaceae</taxon>
        <taxon>Liquorilactobacillus</taxon>
    </lineage>
</organism>
<dbReference type="InterPro" id="IPR027461">
    <property type="entry name" value="Carboxypeptidase_A_C_sf"/>
</dbReference>